<evidence type="ECO:0000313" key="2">
    <source>
        <dbReference type="Proteomes" id="UP000314982"/>
    </source>
</evidence>
<dbReference type="AlphaFoldDB" id="A0A4W5NR06"/>
<reference evidence="1" key="2">
    <citation type="submission" date="2025-08" db="UniProtKB">
        <authorList>
            <consortium name="Ensembl"/>
        </authorList>
    </citation>
    <scope>IDENTIFICATION</scope>
</reference>
<sequence length="127" mass="14480">MLPLTRVPECCLCSQSSQKRVSLGHVQDMKKYTSWSPVFPLSMPCTSHAIKQFGRDERRVDSRTIYIGHRPCPATDAFIPPKFCDNRIVSSKVRYTAMFLHHRPAVCTTPLNRQVDTCLRFDVSAHA</sequence>
<reference evidence="1" key="3">
    <citation type="submission" date="2025-09" db="UniProtKB">
        <authorList>
            <consortium name="Ensembl"/>
        </authorList>
    </citation>
    <scope>IDENTIFICATION</scope>
</reference>
<accession>A0A4W5NR06</accession>
<evidence type="ECO:0000313" key="1">
    <source>
        <dbReference type="Ensembl" id="ENSHHUP00000051705.1"/>
    </source>
</evidence>
<name>A0A4W5NR06_9TELE</name>
<keyword evidence="2" id="KW-1185">Reference proteome</keyword>
<dbReference type="GeneTree" id="ENSGT00940000158878"/>
<proteinExistence type="predicted"/>
<protein>
    <submittedName>
        <fullName evidence="1">Uncharacterized protein</fullName>
    </submittedName>
</protein>
<reference evidence="2" key="1">
    <citation type="submission" date="2018-06" db="EMBL/GenBank/DDBJ databases">
        <title>Genome assembly of Danube salmon.</title>
        <authorList>
            <person name="Macqueen D.J."/>
            <person name="Gundappa M.K."/>
        </authorList>
    </citation>
    <scope>NUCLEOTIDE SEQUENCE [LARGE SCALE GENOMIC DNA]</scope>
</reference>
<dbReference type="Ensembl" id="ENSHHUT00000053528.1">
    <property type="protein sequence ID" value="ENSHHUP00000051705.1"/>
    <property type="gene ID" value="ENSHHUG00000031112.1"/>
</dbReference>
<organism evidence="1 2">
    <name type="scientific">Hucho hucho</name>
    <name type="common">huchen</name>
    <dbReference type="NCBI Taxonomy" id="62062"/>
    <lineage>
        <taxon>Eukaryota</taxon>
        <taxon>Metazoa</taxon>
        <taxon>Chordata</taxon>
        <taxon>Craniata</taxon>
        <taxon>Vertebrata</taxon>
        <taxon>Euteleostomi</taxon>
        <taxon>Actinopterygii</taxon>
        <taxon>Neopterygii</taxon>
        <taxon>Teleostei</taxon>
        <taxon>Protacanthopterygii</taxon>
        <taxon>Salmoniformes</taxon>
        <taxon>Salmonidae</taxon>
        <taxon>Salmoninae</taxon>
        <taxon>Hucho</taxon>
    </lineage>
</organism>
<dbReference type="Proteomes" id="UP000314982">
    <property type="component" value="Unassembled WGS sequence"/>
</dbReference>